<keyword evidence="2 4" id="KW-0238">DNA-binding</keyword>
<sequence length="205" mass="21347">MTTEAPTRTEPLTLRERRQLRTRTDLVSAVLAVIAADGADALTIDRVGIESGVSRGTIYAHFSGGRDELLRAAYARLGTDLVARTQAAVAQASGWKKRLTAHAGTMFELAGDPHLGRFYNVSGPALITDGAERGIGSGASTAMIRQTLEEAQRSGEVDAEADAGAVAILLVGAMREAAIGVAGGTADPERAFAAFSRLLDGLAAR</sequence>
<comment type="caution">
    <text evidence="6">The sequence shown here is derived from an EMBL/GenBank/DDBJ whole genome shotgun (WGS) entry which is preliminary data.</text>
</comment>
<name>A0ABN2LGN1_9MICO</name>
<dbReference type="RefSeq" id="WP_344030731.1">
    <property type="nucleotide sequence ID" value="NZ_BAAAOB010000001.1"/>
</dbReference>
<feature type="domain" description="HTH tetR-type" evidence="5">
    <location>
        <begin position="20"/>
        <end position="80"/>
    </location>
</feature>
<dbReference type="EMBL" id="BAAAOB010000001">
    <property type="protein sequence ID" value="GAA1785347.1"/>
    <property type="molecule type" value="Genomic_DNA"/>
</dbReference>
<organism evidence="6 7">
    <name type="scientific">Leucobacter iarius</name>
    <dbReference type="NCBI Taxonomy" id="333963"/>
    <lineage>
        <taxon>Bacteria</taxon>
        <taxon>Bacillati</taxon>
        <taxon>Actinomycetota</taxon>
        <taxon>Actinomycetes</taxon>
        <taxon>Micrococcales</taxon>
        <taxon>Microbacteriaceae</taxon>
        <taxon>Leucobacter</taxon>
    </lineage>
</organism>
<dbReference type="Gene3D" id="1.10.357.10">
    <property type="entry name" value="Tetracycline Repressor, domain 2"/>
    <property type="match status" value="1"/>
</dbReference>
<evidence type="ECO:0000313" key="7">
    <source>
        <dbReference type="Proteomes" id="UP001500851"/>
    </source>
</evidence>
<evidence type="ECO:0000256" key="2">
    <source>
        <dbReference type="ARBA" id="ARBA00023125"/>
    </source>
</evidence>
<dbReference type="Proteomes" id="UP001500851">
    <property type="component" value="Unassembled WGS sequence"/>
</dbReference>
<feature type="DNA-binding region" description="H-T-H motif" evidence="4">
    <location>
        <begin position="43"/>
        <end position="62"/>
    </location>
</feature>
<gene>
    <name evidence="6" type="ORF">GCM10009768_12800</name>
</gene>
<keyword evidence="1" id="KW-0805">Transcription regulation</keyword>
<dbReference type="Pfam" id="PF21351">
    <property type="entry name" value="TetR_C_41"/>
    <property type="match status" value="1"/>
</dbReference>
<protein>
    <recommendedName>
        <fullName evidence="5">HTH tetR-type domain-containing protein</fullName>
    </recommendedName>
</protein>
<keyword evidence="3" id="KW-0804">Transcription</keyword>
<dbReference type="PANTHER" id="PTHR30055:SF234">
    <property type="entry name" value="HTH-TYPE TRANSCRIPTIONAL REGULATOR BETI"/>
    <property type="match status" value="1"/>
</dbReference>
<dbReference type="InterPro" id="IPR001647">
    <property type="entry name" value="HTH_TetR"/>
</dbReference>
<dbReference type="InterPro" id="IPR049484">
    <property type="entry name" value="Rv0078-like_C"/>
</dbReference>
<proteinExistence type="predicted"/>
<keyword evidence="7" id="KW-1185">Reference proteome</keyword>
<dbReference type="PANTHER" id="PTHR30055">
    <property type="entry name" value="HTH-TYPE TRANSCRIPTIONAL REGULATOR RUTR"/>
    <property type="match status" value="1"/>
</dbReference>
<dbReference type="PROSITE" id="PS50977">
    <property type="entry name" value="HTH_TETR_2"/>
    <property type="match status" value="1"/>
</dbReference>
<evidence type="ECO:0000313" key="6">
    <source>
        <dbReference type="EMBL" id="GAA1785347.1"/>
    </source>
</evidence>
<evidence type="ECO:0000259" key="5">
    <source>
        <dbReference type="PROSITE" id="PS50977"/>
    </source>
</evidence>
<evidence type="ECO:0000256" key="4">
    <source>
        <dbReference type="PROSITE-ProRule" id="PRU00335"/>
    </source>
</evidence>
<dbReference type="Pfam" id="PF00440">
    <property type="entry name" value="TetR_N"/>
    <property type="match status" value="1"/>
</dbReference>
<evidence type="ECO:0000256" key="3">
    <source>
        <dbReference type="ARBA" id="ARBA00023163"/>
    </source>
</evidence>
<reference evidence="6 7" key="1">
    <citation type="journal article" date="2019" name="Int. J. Syst. Evol. Microbiol.">
        <title>The Global Catalogue of Microorganisms (GCM) 10K type strain sequencing project: providing services to taxonomists for standard genome sequencing and annotation.</title>
        <authorList>
            <consortium name="The Broad Institute Genomics Platform"/>
            <consortium name="The Broad Institute Genome Sequencing Center for Infectious Disease"/>
            <person name="Wu L."/>
            <person name="Ma J."/>
        </authorList>
    </citation>
    <scope>NUCLEOTIDE SEQUENCE [LARGE SCALE GENOMIC DNA]</scope>
    <source>
        <strain evidence="6 7">JCM 14736</strain>
    </source>
</reference>
<accession>A0ABN2LGN1</accession>
<dbReference type="SUPFAM" id="SSF48498">
    <property type="entry name" value="Tetracyclin repressor-like, C-terminal domain"/>
    <property type="match status" value="1"/>
</dbReference>
<dbReference type="SUPFAM" id="SSF46689">
    <property type="entry name" value="Homeodomain-like"/>
    <property type="match status" value="1"/>
</dbReference>
<dbReference type="InterPro" id="IPR050109">
    <property type="entry name" value="HTH-type_TetR-like_transc_reg"/>
</dbReference>
<evidence type="ECO:0000256" key="1">
    <source>
        <dbReference type="ARBA" id="ARBA00023015"/>
    </source>
</evidence>
<dbReference type="InterPro" id="IPR009057">
    <property type="entry name" value="Homeodomain-like_sf"/>
</dbReference>
<dbReference type="InterPro" id="IPR036271">
    <property type="entry name" value="Tet_transcr_reg_TetR-rel_C_sf"/>
</dbReference>